<dbReference type="VEuPathDB" id="FungiDB:RhiirFUN_023611"/>
<gene>
    <name evidence="2" type="ORF">GLOINDRAFT_25736</name>
</gene>
<dbReference type="HOGENOM" id="CLU_257321_0_0_1"/>
<dbReference type="Gene3D" id="3.40.50.300">
    <property type="entry name" value="P-loop containing nucleotide triphosphate hydrolases"/>
    <property type="match status" value="1"/>
</dbReference>
<name>U9UDN1_RHIID</name>
<dbReference type="VEuPathDB" id="FungiDB:RhiirFUN_023612"/>
<sequence length="1356" mass="155596">MSSRQANQANIRKEIRAKLAELKGVTLDVIPYPRSNDLLAKYQEEIAQLQVVSEEKRNGTHDVSQNKSIDELADWLAGPVKGSKPKNQKRYFPLHLMNGQTSRTPKKVKNEDGFEYWHLAREAYKPHITNNYAKKIRDLMDDEEEYVIGVANDWEMGRMVEQIQLDKSGAFLGIKEVWVPEGKEEYHMDPHGWPSLCAHFYGKASLDELLLIDKRGWLSWKDSYAIKLDEYQDEPYNLELEGLPYTLRFQFMSCPRQKLYGPGIHEDGTVWWHSDELVGVSYKMASEACRLLYHSTEYTLFTRLYTSEGIVEEMGDKGWHFGKKKKAGSLTGEEITPGQLKGINEFLHICYELRPVPRPQGPPGPFYDGDLNCIVAELQRLIEHGGTKRAIGLTPARESALAKFNEKVRAPGCTLDDLHILEKPEKSGGIGMKIVIKDILGNEMWNSGRYLKQRKLTVFCHNNHAWTGGIPEMPRVSSVYDMDYECERALVSACTKTKKGEVNIDEKKIAEALISFVARNLPRATRIWIVGKEILTHEDIRQWIEDEYQSNTPSPSEELKAEFDKVLKSLGGAQSYRFRCWREKEAIAPTPRNVVEIWHKSQVESMHIHIDLRGAYLGCEDSERSASEALPWVRRYGFPERIQRRAQVDNIDTIRNLTGIVQLIAWEFALNLHPFTAGLIGQHLAEKEGWIPTPLVDYLLSRGWLSSATPREVIYSVGKKSRIEFPPDRDLAVRFVGSCARNAQVTSILVRDINEADMLYEGDEKRGQWLHIRSFVLAYTHIAVLEQLKRFPIENVLRVCTDAIYTTAISETILDETVVEMGQKLLPDFDESLFAKAKNSAELEEVHAKYEAELDKIRKQYESAIVLETPEIKYGQWRKKKEGYTYRKEASSWAINYKGTLEIPPSDAPPLSIDSKLITLQKVYLVGQGGSEKTTRAIRAFPGRKVVVLTPANLLAEYHRKQNPGLTAMTYHKYFHLGATPIDEWDPACLGKKALAEILIFDEACMIPKKVLQRLLSYAESRGCQSIMCGDPGQLTPWGDKEGPHKFLTEWADEVIWCMDDYRAYDPELKALKLRMWMKDDMTQLQEFREALPTTSWKNALTEWTPEDIWICSTNDMGMRVESALIQAHKSRFLNVPSIIRFDPDESIKHMYRIQGKPVQIPGSNEIIEAYVGTMINVPLEIVLRGLPAEWKYAGWGTIHRIQGQTVEPPKRCFIVDHSLEGWINNAVYTACSRVRYMNQMIRVKPPDGVLEYIEPTELQATPCPQIIEAKLRRHRLDDRKKKRHFPRPLMIAEDWEVDDKTDLIEDTTVCENPLYLAENDEEKAIPSITPEEIISMAYQQKKVCKTILRVIIFRM</sequence>
<accession>U9UDN1</accession>
<dbReference type="SUPFAM" id="SSF52540">
    <property type="entry name" value="P-loop containing nucleoside triphosphate hydrolases"/>
    <property type="match status" value="1"/>
</dbReference>
<feature type="coiled-coil region" evidence="1">
    <location>
        <begin position="840"/>
        <end position="867"/>
    </location>
</feature>
<reference evidence="2" key="1">
    <citation type="submission" date="2013-07" db="EMBL/GenBank/DDBJ databases">
        <title>The genome of an arbuscular mycorrhizal fungus provides insights into the evolution of the oldest plant symbiosis.</title>
        <authorList>
            <consortium name="DOE Joint Genome Institute"/>
            <person name="Tisserant E."/>
            <person name="Malbreil M."/>
            <person name="Kuo A."/>
            <person name="Kohler A."/>
            <person name="Symeonidi A."/>
            <person name="Balestrini R."/>
            <person name="Charron P."/>
            <person name="Duensing N."/>
            <person name="Frei-dit-Frey N."/>
            <person name="Gianinazzi-Pearson V."/>
            <person name="Gilbert B."/>
            <person name="Handa Y."/>
            <person name="Hijri M."/>
            <person name="Kaul R."/>
            <person name="Kawaguchi M."/>
            <person name="Krajinski F."/>
            <person name="Lammers P."/>
            <person name="Lapierre D."/>
            <person name="Masclaux F.G."/>
            <person name="Murat C."/>
            <person name="Morin E."/>
            <person name="Ndikumana S."/>
            <person name="Pagni M."/>
            <person name="Petitpierre D."/>
            <person name="Requena N."/>
            <person name="Rosikiewicz P."/>
            <person name="Riley R."/>
            <person name="Saito K."/>
            <person name="San Clemente H."/>
            <person name="Shapiro H."/>
            <person name="van Tuinen D."/>
            <person name="Becard G."/>
            <person name="Bonfante P."/>
            <person name="Paszkowski U."/>
            <person name="Shachar-Hill Y."/>
            <person name="Young J.P."/>
            <person name="Sanders I.R."/>
            <person name="Henrissat B."/>
            <person name="Rensing S.A."/>
            <person name="Grigoriev I.V."/>
            <person name="Corradi N."/>
            <person name="Roux C."/>
            <person name="Martin F."/>
        </authorList>
    </citation>
    <scope>NUCLEOTIDE SEQUENCE</scope>
    <source>
        <strain evidence="2">DAOM 197198</strain>
    </source>
</reference>
<protein>
    <submittedName>
        <fullName evidence="2">Uncharacterized protein</fullName>
    </submittedName>
</protein>
<keyword evidence="1" id="KW-0175">Coiled coil</keyword>
<evidence type="ECO:0000313" key="2">
    <source>
        <dbReference type="EMBL" id="ESA13716.1"/>
    </source>
</evidence>
<organism evidence="2">
    <name type="scientific">Rhizophagus irregularis (strain DAOM 181602 / DAOM 197198 / MUCL 43194)</name>
    <name type="common">Arbuscular mycorrhizal fungus</name>
    <name type="synonym">Glomus intraradices</name>
    <dbReference type="NCBI Taxonomy" id="747089"/>
    <lineage>
        <taxon>Eukaryota</taxon>
        <taxon>Fungi</taxon>
        <taxon>Fungi incertae sedis</taxon>
        <taxon>Mucoromycota</taxon>
        <taxon>Glomeromycotina</taxon>
        <taxon>Glomeromycetes</taxon>
        <taxon>Glomerales</taxon>
        <taxon>Glomeraceae</taxon>
        <taxon>Rhizophagus</taxon>
    </lineage>
</organism>
<dbReference type="InterPro" id="IPR027417">
    <property type="entry name" value="P-loop_NTPase"/>
</dbReference>
<dbReference type="Pfam" id="PF13604">
    <property type="entry name" value="AAA_30"/>
    <property type="match status" value="1"/>
</dbReference>
<evidence type="ECO:0000256" key="1">
    <source>
        <dbReference type="SAM" id="Coils"/>
    </source>
</evidence>
<proteinExistence type="predicted"/>
<dbReference type="EMBL" id="KI283628">
    <property type="protein sequence ID" value="ESA13716.1"/>
    <property type="molecule type" value="Genomic_DNA"/>
</dbReference>